<dbReference type="Pfam" id="PF01618">
    <property type="entry name" value="MotA_ExbB"/>
    <property type="match status" value="1"/>
</dbReference>
<keyword evidence="7" id="KW-0175">Coiled coil</keyword>
<evidence type="ECO:0000256" key="1">
    <source>
        <dbReference type="ARBA" id="ARBA00004651"/>
    </source>
</evidence>
<keyword evidence="2" id="KW-1003">Cell membrane</keyword>
<reference evidence="11" key="1">
    <citation type="submission" date="2016-11" db="EMBL/GenBank/DDBJ databases">
        <authorList>
            <person name="Varghese N."/>
            <person name="Submissions S."/>
        </authorList>
    </citation>
    <scope>NUCLEOTIDE SEQUENCE [LARGE SCALE GENOMIC DNA]</scope>
    <source>
        <strain evidence="11">CGMCC 1.6496</strain>
    </source>
</reference>
<evidence type="ECO:0000256" key="2">
    <source>
        <dbReference type="ARBA" id="ARBA00022475"/>
    </source>
</evidence>
<sequence>MVEFMLKLFTSEQRVEAILSSSIIEFIFVVLFVMFLLALLIHFTIYNKLKMIRNHLKTTGNLNVYPLKTLKEQYEQKQKREMVKVETFVQEQFSNWRIWQVSVVSLIKMVQMTVSVFILLGVLGTFIGLTSSLGSIDLQGNDVVTGVASVLAGIDVAFYTSIVGMGFSLVMTVLIKVFNTEFMLTDIMLMTETRLEGTEEKGLQRLVSISEAIHTSIQHLQKSNQQSFKTIEAAFAGFQNYTSSLEQSAKDLAAFNHGLSDNLESFQQLFTHMQKVTDRFATGTDNLNENFATLFTYFKRMDSHNERQEKAFEQTYEKIKEATISQMGMLQNFLDSTEEIKQFTSTLLDEQASLHHNFTAIQEKSKQLVVQMESQNSEFRSIFGADLSTKLSGVIEQLHGLSREFDKMGDGLTQLPNALEVINQTQAEYKHLLSDRFQELKEFNRTFSNHMKSQATNTTAFEKHLQQTISSFEQMAMKNSQLLQEINGTISQMTQTHQQRENHLDNSVHILKDTLANYVHNLEGSVGKRLDQIGQALQSSMREVNEGLRNEWNELRRRNDTIQQNQVRAIQQSVQDLQREIHMLNEQLATFSQRNYTANNAIRLNQNEY</sequence>
<keyword evidence="3 8" id="KW-0812">Transmembrane</keyword>
<keyword evidence="4 8" id="KW-1133">Transmembrane helix</keyword>
<dbReference type="InterPro" id="IPR002898">
    <property type="entry name" value="MotA_ExbB_proton_chnl"/>
</dbReference>
<feature type="coiled-coil region" evidence="7">
    <location>
        <begin position="545"/>
        <end position="594"/>
    </location>
</feature>
<dbReference type="GO" id="GO:0005886">
    <property type="term" value="C:plasma membrane"/>
    <property type="evidence" value="ECO:0007669"/>
    <property type="project" value="UniProtKB-SubCell"/>
</dbReference>
<evidence type="ECO:0000259" key="9">
    <source>
        <dbReference type="Pfam" id="PF01618"/>
    </source>
</evidence>
<dbReference type="EMBL" id="FQXD01000006">
    <property type="protein sequence ID" value="SHH32148.1"/>
    <property type="molecule type" value="Genomic_DNA"/>
</dbReference>
<dbReference type="RefSeq" id="WP_073007267.1">
    <property type="nucleotide sequence ID" value="NZ_FQXD01000006.1"/>
</dbReference>
<dbReference type="GO" id="GO:0015031">
    <property type="term" value="P:protein transport"/>
    <property type="evidence" value="ECO:0007669"/>
    <property type="project" value="UniProtKB-KW"/>
</dbReference>
<proteinExistence type="inferred from homology"/>
<evidence type="ECO:0000256" key="3">
    <source>
        <dbReference type="ARBA" id="ARBA00022692"/>
    </source>
</evidence>
<evidence type="ECO:0000256" key="6">
    <source>
        <dbReference type="RuleBase" id="RU004057"/>
    </source>
</evidence>
<protein>
    <submittedName>
        <fullName evidence="10">MotA/TolQ/ExbB proton channel family protein</fullName>
    </submittedName>
</protein>
<comment type="subcellular location">
    <subcellularLocation>
        <location evidence="1">Cell membrane</location>
        <topology evidence="1">Multi-pass membrane protein</topology>
    </subcellularLocation>
    <subcellularLocation>
        <location evidence="6">Membrane</location>
        <topology evidence="6">Multi-pass membrane protein</topology>
    </subcellularLocation>
</comment>
<evidence type="ECO:0000256" key="4">
    <source>
        <dbReference type="ARBA" id="ARBA00022989"/>
    </source>
</evidence>
<name>A0A1M5S1E5_9BACI</name>
<dbReference type="OrthoDB" id="2809136at2"/>
<keyword evidence="6" id="KW-0653">Protein transport</keyword>
<evidence type="ECO:0000256" key="8">
    <source>
        <dbReference type="SAM" id="Phobius"/>
    </source>
</evidence>
<comment type="similarity">
    <text evidence="6">Belongs to the exbB/tolQ family.</text>
</comment>
<evidence type="ECO:0000313" key="11">
    <source>
        <dbReference type="Proteomes" id="UP000184079"/>
    </source>
</evidence>
<dbReference type="Proteomes" id="UP000184079">
    <property type="component" value="Unassembled WGS sequence"/>
</dbReference>
<feature type="transmembrane region" description="Helical" evidence="8">
    <location>
        <begin position="156"/>
        <end position="178"/>
    </location>
</feature>
<evidence type="ECO:0000256" key="7">
    <source>
        <dbReference type="SAM" id="Coils"/>
    </source>
</evidence>
<keyword evidence="6" id="KW-0813">Transport</keyword>
<dbReference type="SUPFAM" id="SSF58113">
    <property type="entry name" value="Apolipoprotein A-I"/>
    <property type="match status" value="1"/>
</dbReference>
<evidence type="ECO:0000313" key="10">
    <source>
        <dbReference type="EMBL" id="SHH32148.1"/>
    </source>
</evidence>
<organism evidence="10 11">
    <name type="scientific">Virgibacillus chiguensis</name>
    <dbReference type="NCBI Taxonomy" id="411959"/>
    <lineage>
        <taxon>Bacteria</taxon>
        <taxon>Bacillati</taxon>
        <taxon>Bacillota</taxon>
        <taxon>Bacilli</taxon>
        <taxon>Bacillales</taxon>
        <taxon>Bacillaceae</taxon>
        <taxon>Virgibacillus</taxon>
    </lineage>
</organism>
<evidence type="ECO:0000256" key="5">
    <source>
        <dbReference type="ARBA" id="ARBA00023136"/>
    </source>
</evidence>
<feature type="domain" description="MotA/TolQ/ExbB proton channel" evidence="9">
    <location>
        <begin position="106"/>
        <end position="180"/>
    </location>
</feature>
<gene>
    <name evidence="10" type="ORF">SAMN05421807_10613</name>
</gene>
<keyword evidence="5 8" id="KW-0472">Membrane</keyword>
<keyword evidence="11" id="KW-1185">Reference proteome</keyword>
<accession>A0A1M5S1E5</accession>
<feature type="transmembrane region" description="Helical" evidence="8">
    <location>
        <begin position="116"/>
        <end position="136"/>
    </location>
</feature>
<feature type="transmembrane region" description="Helical" evidence="8">
    <location>
        <begin position="23"/>
        <end position="46"/>
    </location>
</feature>
<dbReference type="AlphaFoldDB" id="A0A1M5S1E5"/>